<reference evidence="3" key="1">
    <citation type="journal article" date="2023" name="Insect Mol. Biol.">
        <title>Genome sequencing provides insights into the evolution of gene families encoding plant cell wall-degrading enzymes in longhorned beetles.</title>
        <authorList>
            <person name="Shin N.R."/>
            <person name="Okamura Y."/>
            <person name="Kirsch R."/>
            <person name="Pauchet Y."/>
        </authorList>
    </citation>
    <scope>NUCLEOTIDE SEQUENCE</scope>
    <source>
        <strain evidence="3">MMC_N1</strain>
    </source>
</reference>
<feature type="compositionally biased region" description="Basic and acidic residues" evidence="2">
    <location>
        <begin position="17"/>
        <end position="27"/>
    </location>
</feature>
<accession>A0ABQ9K7U8</accession>
<organism evidence="3 4">
    <name type="scientific">Molorchus minor</name>
    <dbReference type="NCBI Taxonomy" id="1323400"/>
    <lineage>
        <taxon>Eukaryota</taxon>
        <taxon>Metazoa</taxon>
        <taxon>Ecdysozoa</taxon>
        <taxon>Arthropoda</taxon>
        <taxon>Hexapoda</taxon>
        <taxon>Insecta</taxon>
        <taxon>Pterygota</taxon>
        <taxon>Neoptera</taxon>
        <taxon>Endopterygota</taxon>
        <taxon>Coleoptera</taxon>
        <taxon>Polyphaga</taxon>
        <taxon>Cucujiformia</taxon>
        <taxon>Chrysomeloidea</taxon>
        <taxon>Cerambycidae</taxon>
        <taxon>Lamiinae</taxon>
        <taxon>Monochamini</taxon>
        <taxon>Molorchus</taxon>
    </lineage>
</organism>
<gene>
    <name evidence="3" type="ORF">NQ317_015188</name>
</gene>
<keyword evidence="1" id="KW-0175">Coiled coil</keyword>
<protein>
    <submittedName>
        <fullName evidence="3">Uncharacterized protein</fullName>
    </submittedName>
</protein>
<dbReference type="Proteomes" id="UP001162164">
    <property type="component" value="Unassembled WGS sequence"/>
</dbReference>
<evidence type="ECO:0000256" key="1">
    <source>
        <dbReference type="SAM" id="Coils"/>
    </source>
</evidence>
<evidence type="ECO:0000313" key="3">
    <source>
        <dbReference type="EMBL" id="KAJ8985688.1"/>
    </source>
</evidence>
<dbReference type="EMBL" id="JAPWTJ010000010">
    <property type="protein sequence ID" value="KAJ8985688.1"/>
    <property type="molecule type" value="Genomic_DNA"/>
</dbReference>
<sequence>MEHDERPLPAIKTRRRSLFENESKEQNRTFTDFPEENCGLYYPEEYIDKVTSEIQQWNMYIEKTLKEKHKFKAEKTELQNTIFNENILTFTQHEFFDSLNIEAYMKRIQEFNDRVKIYLNKIQDKPESETEQLCLTVRKKIEKDLLQQFK</sequence>
<proteinExistence type="predicted"/>
<evidence type="ECO:0000256" key="2">
    <source>
        <dbReference type="SAM" id="MobiDB-lite"/>
    </source>
</evidence>
<feature type="region of interest" description="Disordered" evidence="2">
    <location>
        <begin position="1"/>
        <end position="28"/>
    </location>
</feature>
<comment type="caution">
    <text evidence="3">The sequence shown here is derived from an EMBL/GenBank/DDBJ whole genome shotgun (WGS) entry which is preliminary data.</text>
</comment>
<feature type="coiled-coil region" evidence="1">
    <location>
        <begin position="61"/>
        <end position="121"/>
    </location>
</feature>
<keyword evidence="4" id="KW-1185">Reference proteome</keyword>
<name>A0ABQ9K7U8_9CUCU</name>
<evidence type="ECO:0000313" key="4">
    <source>
        <dbReference type="Proteomes" id="UP001162164"/>
    </source>
</evidence>